<evidence type="ECO:0000259" key="9">
    <source>
        <dbReference type="Pfam" id="PF11919"/>
    </source>
</evidence>
<dbReference type="GO" id="GO:0070628">
    <property type="term" value="F:proteasome binding"/>
    <property type="evidence" value="ECO:0007669"/>
    <property type="project" value="InterPro"/>
</dbReference>
<feature type="domain" description="Proteasome activator Blm10 middle HEAT repeats region" evidence="10">
    <location>
        <begin position="333"/>
        <end position="842"/>
    </location>
</feature>
<dbReference type="InterPro" id="IPR011989">
    <property type="entry name" value="ARM-like"/>
</dbReference>
<evidence type="ECO:0000313" key="13">
    <source>
        <dbReference type="Proteomes" id="UP000749646"/>
    </source>
</evidence>
<dbReference type="GO" id="GO:0006281">
    <property type="term" value="P:DNA repair"/>
    <property type="evidence" value="ECO:0007669"/>
    <property type="project" value="UniProtKB-KW"/>
</dbReference>
<evidence type="ECO:0000256" key="1">
    <source>
        <dbReference type="ARBA" id="ARBA00004324"/>
    </source>
</evidence>
<accession>A0A9P6LT40</accession>
<dbReference type="PANTHER" id="PTHR32170:SF3">
    <property type="entry name" value="PROTEASOME ACTIVATOR COMPLEX SUBUNIT 4"/>
    <property type="match status" value="1"/>
</dbReference>
<dbReference type="Proteomes" id="UP000749646">
    <property type="component" value="Unassembled WGS sequence"/>
</dbReference>
<comment type="subcellular location">
    <subcellularLocation>
        <location evidence="2">Cytoplasm</location>
    </subcellularLocation>
    <subcellularLocation>
        <location evidence="1">Nucleus speckle</location>
    </subcellularLocation>
</comment>
<dbReference type="InterPro" id="IPR016024">
    <property type="entry name" value="ARM-type_fold"/>
</dbReference>
<dbReference type="OrthoDB" id="17907at2759"/>
<evidence type="ECO:0000256" key="4">
    <source>
        <dbReference type="ARBA" id="ARBA00022490"/>
    </source>
</evidence>
<gene>
    <name evidence="12" type="ORF">BGZ65_006679</name>
</gene>
<dbReference type="PANTHER" id="PTHR32170">
    <property type="entry name" value="PROTEASOME ACTIVATOR COMPLEX SUBUNIT 4"/>
    <property type="match status" value="1"/>
</dbReference>
<keyword evidence="6" id="KW-0227">DNA damage</keyword>
<keyword evidence="5" id="KW-0677">Repeat</keyword>
<dbReference type="GO" id="GO:0005829">
    <property type="term" value="C:cytosol"/>
    <property type="evidence" value="ECO:0007669"/>
    <property type="project" value="TreeGrafter"/>
</dbReference>
<proteinExistence type="inferred from homology"/>
<dbReference type="InterPro" id="IPR035309">
    <property type="entry name" value="PSME4"/>
</dbReference>
<evidence type="ECO:0000313" key="12">
    <source>
        <dbReference type="EMBL" id="KAF9940539.1"/>
    </source>
</evidence>
<dbReference type="GO" id="GO:0016504">
    <property type="term" value="F:peptidase activator activity"/>
    <property type="evidence" value="ECO:0007669"/>
    <property type="project" value="InterPro"/>
</dbReference>
<keyword evidence="7" id="KW-0234">DNA repair</keyword>
<evidence type="ECO:0000259" key="10">
    <source>
        <dbReference type="Pfam" id="PF16507"/>
    </source>
</evidence>
<dbReference type="GO" id="GO:0010499">
    <property type="term" value="P:proteasomal ubiquitin-independent protein catabolic process"/>
    <property type="evidence" value="ECO:0007669"/>
    <property type="project" value="TreeGrafter"/>
</dbReference>
<keyword evidence="8" id="KW-0539">Nucleus</keyword>
<name>A0A9P6LT40_9FUNG</name>
<comment type="caution">
    <text evidence="12">The sequence shown here is derived from an EMBL/GenBank/DDBJ whole genome shotgun (WGS) entry which is preliminary data.</text>
</comment>
<evidence type="ECO:0000259" key="11">
    <source>
        <dbReference type="Pfam" id="PF23096"/>
    </source>
</evidence>
<dbReference type="InterPro" id="IPR032430">
    <property type="entry name" value="Blm10_mid"/>
</dbReference>
<keyword evidence="13" id="KW-1185">Reference proteome</keyword>
<sequence>MPSHTVTAIDLTPHQWDDLSTALHHILPYDHDLAQEACDMLKNIIYHFGLCLKTEDWAPGVLYWAKKLDLYLDLNYTLPKETRIAFAKVFWELTVAPGMDITMVEVWCQYCERLIKKTDLIDRKDLTLPWRPIYEILDRAIFPKSRLKLPFSESRRLAKLVRLAEEAQRFFPSEAPAEILEVFLPQMSTVNLSEFLKAQSFLNTFLPTDIESGMDPREWMPAMFRLWSKVAHSSEVDRTFLSLFGRVAQDNVAVKDMFTQEQMRTIYSAGLNSMNLPVGKGPRVASADGDGGGAHKLICRNDGKLGSFVALIVYTINPSSESENQKSSTLTHLRDLIQATESYYHPSNAGSWSYFLSLFLRMLTWEYLKRLKQEELSTCKTPQELLLTPELNNKFAEIVKGVTFLLMFSKDQRAVAQNNLTLRSLAFIAPKLIIPSVLERAYPSLESLTETHRTTSVISALNAIAVPLLNRESYPQGGKHLLPLLHLTVPGVDLNDPVKTWHTLVFIGSILSTVPVKDLTGFGSAGFEWGGMEMDSHEDVDMELEDSCRKASTAEFEEWLMKLLRRIIFMFENYPDVAQGTKSDSVESSVTGTTQYCFETLFGQLSTKLYDRTTKLVIELLESAPLINAGTAMGALIRCWATANRKNGMAKAFPILDRMIRSELEHGASSMPSLAYSHMQTDDSLHYYQGLLNQLLSNSDITEHRAEIISLVKLMLEKCQERKGYKVAAKSMSSALKNMLTIYLKDYRSHDAAQWEDEAFLAESHLHWGVLGEVGSDKLAWHIPSQDEIGFALELIELFYEPSLTRARELMTCTTLEGKQLAIEFCKTITTLKAFIAGMATLVEDDGDSPVSQTSSDDDLTSMPLVKRVNVGYCLTDLEDPRTQRIRKLRAETGQLLHELMVYFRKHHEDDVENIKVLVKTTQIFISDRGIDSRYYEHSKKGHEFLKHMNKLPGDKKIYPRGLRCRRAALQHHTRLKANAYGRTKTEMHDALVFDLTDLSLSQYTDVRKMSQQALLKAIRCFQGAKHLVLPILLNALESSNKDYEKMKGALFLLSSKTLILTCLRDWRYAPDYVLRICMGHHADKPSVQSLLRKCFLEYIMNLSNMSINVIVNKTFSGAVQHFSDHHMLEYGSDTLSLLSIKAKNRRSNNFKAYESLVVSLTDLVKDESLHWRYQAMVMGFLEQYIRPELHVSVDIAQLQTKNLLSEMPAIRGIALSTLNTIMVNIKTRTFAQGDILNLIIRKATNPLKRVVTLPDIVPDDFTRDYLKASVTEIDYDEPEASLLVDSSSTGWLAWPETFKAYLPRTESFMMPEIDAKSRPAFDHLEQFFNQASVWEKMIEFMTEEPLRGEKYDSFNTEHAKLYKSIFGLWEDQFLDQIEPVIVKLCSKTDDKNAQRAATELVGGLVRGSKHWKKSSLDRMWGWLIPVLQKAFHMCTSDSLAFWVRFVKYSCNRRDPRRVLPLITLVFNTPLYKDSTAAFSESKNIYFMRAILMSFSWRVSLLTPSLREDCLGYITHPYKQVREILGSVLHEQFQLTPHPSFKSVSEFLKVQKSEEGAACSMIEALDEKSTQQVMELVQNLEKWRMERPPATQTASDYTNASKTVLSWVCQSLSRFRVQGTYGVVIPLVPELFQMQDIPDDQDLQQLATLTLHQLARFLYPAGMVPTLLDMFCTILKESSSWHVRSNVLQVVQIFFYTNLYSMNVDMMVKVMDAVYDMLLDPQIEVRQLAATTLSGIVRCSQRDATCNLITRFKKLLLATQLPDRKKSDRSGPKGPAPEGYTEALVKRHAGVLGLSSLLEAFPYDVPEWMPGVMVFLADYFSDPPPVSTTVKKVFSDFKRTHQDTWHEDQKQFSHEELEVLTDTLISPSYYA</sequence>
<evidence type="ECO:0008006" key="14">
    <source>
        <dbReference type="Google" id="ProtNLM"/>
    </source>
</evidence>
<dbReference type="Gene3D" id="1.25.10.10">
    <property type="entry name" value="Leucine-rich Repeat Variant"/>
    <property type="match status" value="1"/>
</dbReference>
<keyword evidence="4" id="KW-0963">Cytoplasm</keyword>
<evidence type="ECO:0000256" key="8">
    <source>
        <dbReference type="ARBA" id="ARBA00023242"/>
    </source>
</evidence>
<organism evidence="12 13">
    <name type="scientific">Modicella reniformis</name>
    <dbReference type="NCBI Taxonomy" id="1440133"/>
    <lineage>
        <taxon>Eukaryota</taxon>
        <taxon>Fungi</taxon>
        <taxon>Fungi incertae sedis</taxon>
        <taxon>Mucoromycota</taxon>
        <taxon>Mortierellomycotina</taxon>
        <taxon>Mortierellomycetes</taxon>
        <taxon>Mortierellales</taxon>
        <taxon>Mortierellaceae</taxon>
        <taxon>Modicella</taxon>
    </lineage>
</organism>
<evidence type="ECO:0000256" key="2">
    <source>
        <dbReference type="ARBA" id="ARBA00004496"/>
    </source>
</evidence>
<dbReference type="EMBL" id="JAAAHW010009454">
    <property type="protein sequence ID" value="KAF9940539.1"/>
    <property type="molecule type" value="Genomic_DNA"/>
</dbReference>
<reference evidence="12" key="1">
    <citation type="journal article" date="2020" name="Fungal Divers.">
        <title>Resolving the Mortierellaceae phylogeny through synthesis of multi-gene phylogenetics and phylogenomics.</title>
        <authorList>
            <person name="Vandepol N."/>
            <person name="Liber J."/>
            <person name="Desiro A."/>
            <person name="Na H."/>
            <person name="Kennedy M."/>
            <person name="Barry K."/>
            <person name="Grigoriev I.V."/>
            <person name="Miller A.N."/>
            <person name="O'Donnell K."/>
            <person name="Stajich J.E."/>
            <person name="Bonito G."/>
        </authorList>
    </citation>
    <scope>NUCLEOTIDE SEQUENCE</scope>
    <source>
        <strain evidence="12">MES-2147</strain>
    </source>
</reference>
<dbReference type="Pfam" id="PF23096">
    <property type="entry name" value="HEAT_PSME4"/>
    <property type="match status" value="1"/>
</dbReference>
<dbReference type="InterPro" id="IPR021843">
    <property type="entry name" value="PSME4_C"/>
</dbReference>
<dbReference type="Pfam" id="PF16507">
    <property type="entry name" value="HEAT_PSME4_mid"/>
    <property type="match status" value="1"/>
</dbReference>
<evidence type="ECO:0000256" key="5">
    <source>
        <dbReference type="ARBA" id="ARBA00022737"/>
    </source>
</evidence>
<protein>
    <recommendedName>
        <fullName evidence="14">Proteasome activator complex subunit 4</fullName>
    </recommendedName>
</protein>
<dbReference type="Pfam" id="PF11919">
    <property type="entry name" value="PSME4_C"/>
    <property type="match status" value="1"/>
</dbReference>
<evidence type="ECO:0000256" key="7">
    <source>
        <dbReference type="ARBA" id="ARBA00023204"/>
    </source>
</evidence>
<evidence type="ECO:0000256" key="3">
    <source>
        <dbReference type="ARBA" id="ARBA00005739"/>
    </source>
</evidence>
<evidence type="ECO:0000256" key="6">
    <source>
        <dbReference type="ARBA" id="ARBA00022763"/>
    </source>
</evidence>
<feature type="domain" description="Proteasome activator complex subunit 4 C-terminal" evidence="9">
    <location>
        <begin position="1785"/>
        <end position="1871"/>
    </location>
</feature>
<dbReference type="InterPro" id="IPR055455">
    <property type="entry name" value="HEAT_PSME4"/>
</dbReference>
<comment type="similarity">
    <text evidence="3">Belongs to the BLM10 family.</text>
</comment>
<feature type="domain" description="Proteasome activator complex subunit 4-like HEAT repeat-like" evidence="11">
    <location>
        <begin position="1265"/>
        <end position="1488"/>
    </location>
</feature>
<dbReference type="SUPFAM" id="SSF48371">
    <property type="entry name" value="ARM repeat"/>
    <property type="match status" value="1"/>
</dbReference>
<dbReference type="GO" id="GO:0016607">
    <property type="term" value="C:nuclear speck"/>
    <property type="evidence" value="ECO:0007669"/>
    <property type="project" value="UniProtKB-SubCell"/>
</dbReference>